<dbReference type="InterPro" id="IPR036020">
    <property type="entry name" value="WW_dom_sf"/>
</dbReference>
<name>A0AAV2D583_9ROSI</name>
<evidence type="ECO:0000313" key="3">
    <source>
        <dbReference type="EMBL" id="CAL1365676.1"/>
    </source>
</evidence>
<protein>
    <recommendedName>
        <fullName evidence="2">WW domain-containing protein</fullName>
    </recommendedName>
</protein>
<dbReference type="SUPFAM" id="SSF51045">
    <property type="entry name" value="WW domain"/>
    <property type="match status" value="2"/>
</dbReference>
<feature type="compositionally biased region" description="Polar residues" evidence="1">
    <location>
        <begin position="93"/>
        <end position="105"/>
    </location>
</feature>
<dbReference type="AlphaFoldDB" id="A0AAV2D583"/>
<dbReference type="Pfam" id="PF00397">
    <property type="entry name" value="WW"/>
    <property type="match status" value="2"/>
</dbReference>
<feature type="compositionally biased region" description="Basic and acidic residues" evidence="1">
    <location>
        <begin position="107"/>
        <end position="116"/>
    </location>
</feature>
<evidence type="ECO:0000256" key="1">
    <source>
        <dbReference type="SAM" id="MobiDB-lite"/>
    </source>
</evidence>
<dbReference type="EMBL" id="OZ034815">
    <property type="protein sequence ID" value="CAL1365676.1"/>
    <property type="molecule type" value="Genomic_DNA"/>
</dbReference>
<dbReference type="PANTHER" id="PTHR47852">
    <property type="entry name" value="OS06G0298400 PROTEIN"/>
    <property type="match status" value="1"/>
</dbReference>
<feature type="region of interest" description="Disordered" evidence="1">
    <location>
        <begin position="553"/>
        <end position="575"/>
    </location>
</feature>
<dbReference type="Gene3D" id="2.20.70.10">
    <property type="match status" value="2"/>
</dbReference>
<feature type="domain" description="WW" evidence="2">
    <location>
        <begin position="927"/>
        <end position="961"/>
    </location>
</feature>
<keyword evidence="4" id="KW-1185">Reference proteome</keyword>
<dbReference type="PANTHER" id="PTHR47852:SF2">
    <property type="entry name" value="WW DOMAIN-CONTAINING PROTEIN"/>
    <property type="match status" value="1"/>
</dbReference>
<evidence type="ECO:0000259" key="2">
    <source>
        <dbReference type="PROSITE" id="PS50020"/>
    </source>
</evidence>
<dbReference type="Proteomes" id="UP001497516">
    <property type="component" value="Chromosome 2"/>
</dbReference>
<proteinExistence type="predicted"/>
<feature type="region of interest" description="Disordered" evidence="1">
    <location>
        <begin position="93"/>
        <end position="134"/>
    </location>
</feature>
<feature type="compositionally biased region" description="Polar residues" evidence="1">
    <location>
        <begin position="117"/>
        <end position="129"/>
    </location>
</feature>
<organism evidence="3 4">
    <name type="scientific">Linum trigynum</name>
    <dbReference type="NCBI Taxonomy" id="586398"/>
    <lineage>
        <taxon>Eukaryota</taxon>
        <taxon>Viridiplantae</taxon>
        <taxon>Streptophyta</taxon>
        <taxon>Embryophyta</taxon>
        <taxon>Tracheophyta</taxon>
        <taxon>Spermatophyta</taxon>
        <taxon>Magnoliopsida</taxon>
        <taxon>eudicotyledons</taxon>
        <taxon>Gunneridae</taxon>
        <taxon>Pentapetalae</taxon>
        <taxon>rosids</taxon>
        <taxon>fabids</taxon>
        <taxon>Malpighiales</taxon>
        <taxon>Linaceae</taxon>
        <taxon>Linum</taxon>
    </lineage>
</organism>
<feature type="region of interest" description="Disordered" evidence="1">
    <location>
        <begin position="756"/>
        <end position="780"/>
    </location>
</feature>
<feature type="compositionally biased region" description="Pro residues" evidence="1">
    <location>
        <begin position="595"/>
        <end position="609"/>
    </location>
</feature>
<evidence type="ECO:0000313" key="4">
    <source>
        <dbReference type="Proteomes" id="UP001497516"/>
    </source>
</evidence>
<dbReference type="InterPro" id="IPR001202">
    <property type="entry name" value="WW_dom"/>
</dbReference>
<dbReference type="PROSITE" id="PS01159">
    <property type="entry name" value="WW_DOMAIN_1"/>
    <property type="match status" value="1"/>
</dbReference>
<accession>A0AAV2D583</accession>
<feature type="domain" description="WW" evidence="2">
    <location>
        <begin position="191"/>
        <end position="225"/>
    </location>
</feature>
<reference evidence="3 4" key="1">
    <citation type="submission" date="2024-04" db="EMBL/GenBank/DDBJ databases">
        <authorList>
            <person name="Fracassetti M."/>
        </authorList>
    </citation>
    <scope>NUCLEOTIDE SEQUENCE [LARGE SCALE GENOMIC DNA]</scope>
</reference>
<dbReference type="SMART" id="SM00456">
    <property type="entry name" value="WW"/>
    <property type="match status" value="2"/>
</dbReference>
<feature type="compositionally biased region" description="Low complexity" evidence="1">
    <location>
        <begin position="53"/>
        <end position="70"/>
    </location>
</feature>
<feature type="region of interest" description="Disordered" evidence="1">
    <location>
        <begin position="458"/>
        <end position="477"/>
    </location>
</feature>
<gene>
    <name evidence="3" type="ORF">LTRI10_LOCUS10284</name>
</gene>
<dbReference type="PROSITE" id="PS50020">
    <property type="entry name" value="WW_DOMAIN_2"/>
    <property type="match status" value="2"/>
</dbReference>
<feature type="region of interest" description="Disordered" evidence="1">
    <location>
        <begin position="23"/>
        <end position="70"/>
    </location>
</feature>
<sequence>MGKRKERRRAALNNTGRRVKLDLFAEPSGDLGGSSVHDEVVGGGDNDPTQRAGLPNSPSSSSGQQPQNPLLLLGQYSDDELDVEKDKHLINAANNSPSADLSNQDIHPAEGNDKDSNAFQDPFMQSNDQQDMDADPTNVDVIQSVNGVDNKDHDTTVHDDTSKSFISAEEASEGGVSAPLIAGDSAPLVAGDVSLGWRMVLHEESNQYYYWNPGTGETSWEAPIALAHMGYMVNLEASVAEDTGSLPVSKSQNDSISVVELAHTFPAPTIDGLSGVICTPLSEEPHSSMQQIYASRQQVESESLKSEGLEAHFLQNELGSNPVSVHGQSGEGYTAQDEPRHAAIATDIHREGRDTSTSLRTQCQCLLERLKSLRGFDRWPQDHELMLKYIIELETRLSDIESLSSHGLQLLPFWTHTEVRLKQLEDKINSEIYRLAVSAQMDDDVELTPVVCEGKPQHQDGLFNESPADAAGGRKSPTTVNVIDSSHIEGASDSVSYAVHTSPSEAAGKVSENDAMNAEVNETAELKPDLVSIEDVDMDIEMEVEDAPVNSTLSENNIHTGAAPSEQFIPSNAPLDYTPLVAGEWSAVPPEEEWIPPPPPDTEHIPPPPPDDEQVPPLPPDEPPDSSYSMPACSGPMVQSASYPEHYGYPYMDSNFQYYGCASNLPSGSFYVHVDGSQVAIPHTSLYYGPVSTTYAETPPVMVNPLEQVASYNHLQTLPPGTILTGQESSNLPTNVGTVQSDSSYIINAANSVESEQYVKPEPPSNVNSQAPDVSNDEGTVSSSIHVLGAAAAVSAPLNAKVQSKVSRGKKRTVAVSTSLRSNKKVSSLVDKWKAAKEELKENDEDEPENALEILEKKRQREIEEWRAKQITSGEAKDNANFQPLGGDWREKVKRRRALAAKEEAKKATKVDVADAKQPPNLAELSKGLPSGWQVYWDEASKQVYYGNAVTSETSWTRPTN</sequence>
<feature type="region of interest" description="Disordered" evidence="1">
    <location>
        <begin position="589"/>
        <end position="633"/>
    </location>
</feature>
<feature type="compositionally biased region" description="Polar residues" evidence="1">
    <location>
        <begin position="765"/>
        <end position="780"/>
    </location>
</feature>
<dbReference type="CDD" id="cd00201">
    <property type="entry name" value="WW"/>
    <property type="match status" value="2"/>
</dbReference>
<feature type="region of interest" description="Disordered" evidence="1">
    <location>
        <begin position="870"/>
        <end position="889"/>
    </location>
</feature>